<dbReference type="RefSeq" id="XP_020094446.1">
    <property type="nucleotide sequence ID" value="XM_020238857.1"/>
</dbReference>
<dbReference type="OrthoDB" id="1938864at2759"/>
<dbReference type="GeneID" id="109714289"/>
<dbReference type="PANTHER" id="PTHR37767:SF1">
    <property type="entry name" value="HYDROXYPROLINE-RICH GLYCOPROTEIN FAMILY PROTEIN"/>
    <property type="match status" value="1"/>
</dbReference>
<proteinExistence type="predicted"/>
<dbReference type="PANTHER" id="PTHR37767">
    <property type="entry name" value="HYDROXYPROLINE-RICH GLYCOPROTEIN FAMILY PROTEIN"/>
    <property type="match status" value="1"/>
</dbReference>
<reference evidence="1" key="1">
    <citation type="journal article" date="2015" name="Nat. Genet.">
        <title>The pineapple genome and the evolution of CAM photosynthesis.</title>
        <authorList>
            <person name="Ming R."/>
            <person name="VanBuren R."/>
            <person name="Wai C.M."/>
            <person name="Tang H."/>
            <person name="Schatz M.C."/>
            <person name="Bowers J.E."/>
            <person name="Lyons E."/>
            <person name="Wang M.L."/>
            <person name="Chen J."/>
            <person name="Biggers E."/>
            <person name="Zhang J."/>
            <person name="Huang L."/>
            <person name="Zhang L."/>
            <person name="Miao W."/>
            <person name="Zhang J."/>
            <person name="Ye Z."/>
            <person name="Miao C."/>
            <person name="Lin Z."/>
            <person name="Wang H."/>
            <person name="Zhou H."/>
            <person name="Yim W.C."/>
            <person name="Priest H.D."/>
            <person name="Zheng C."/>
            <person name="Woodhouse M."/>
            <person name="Edger P.P."/>
            <person name="Guyot R."/>
            <person name="Guo H.B."/>
            <person name="Guo H."/>
            <person name="Zheng G."/>
            <person name="Singh R."/>
            <person name="Sharma A."/>
            <person name="Min X."/>
            <person name="Zheng Y."/>
            <person name="Lee H."/>
            <person name="Gurtowski J."/>
            <person name="Sedlazeck F.J."/>
            <person name="Harkess A."/>
            <person name="McKain M.R."/>
            <person name="Liao Z."/>
            <person name="Fang J."/>
            <person name="Liu J."/>
            <person name="Zhang X."/>
            <person name="Zhang Q."/>
            <person name="Hu W."/>
            <person name="Qin Y."/>
            <person name="Wang K."/>
            <person name="Chen L.Y."/>
            <person name="Shirley N."/>
            <person name="Lin Y.R."/>
            <person name="Liu L.Y."/>
            <person name="Hernandez A.G."/>
            <person name="Wright C.L."/>
            <person name="Bulone V."/>
            <person name="Tuskan G.A."/>
            <person name="Heath K."/>
            <person name="Zee F."/>
            <person name="Moore P.H."/>
            <person name="Sunkar R."/>
            <person name="Leebens-Mack J.H."/>
            <person name="Mockler T."/>
            <person name="Bennetzen J.L."/>
            <person name="Freeling M."/>
            <person name="Sankoff D."/>
            <person name="Paterson A.H."/>
            <person name="Zhu X."/>
            <person name="Yang X."/>
            <person name="Smith J.A."/>
            <person name="Cushman J.C."/>
            <person name="Paull R.E."/>
            <person name="Yu Q."/>
        </authorList>
    </citation>
    <scope>NUCLEOTIDE SEQUENCE [LARGE SCALE GENOMIC DNA]</scope>
    <source>
        <strain evidence="1">cv. F153</strain>
    </source>
</reference>
<reference evidence="2" key="2">
    <citation type="submission" date="2025-08" db="UniProtKB">
        <authorList>
            <consortium name="RefSeq"/>
        </authorList>
    </citation>
    <scope>IDENTIFICATION</scope>
    <source>
        <tissue evidence="2">Leaf</tissue>
    </source>
</reference>
<dbReference type="AlphaFoldDB" id="A0A6P5FDY0"/>
<organism evidence="1 2">
    <name type="scientific">Ananas comosus</name>
    <name type="common">Pineapple</name>
    <name type="synonym">Ananas ananas</name>
    <dbReference type="NCBI Taxonomy" id="4615"/>
    <lineage>
        <taxon>Eukaryota</taxon>
        <taxon>Viridiplantae</taxon>
        <taxon>Streptophyta</taxon>
        <taxon>Embryophyta</taxon>
        <taxon>Tracheophyta</taxon>
        <taxon>Spermatophyta</taxon>
        <taxon>Magnoliopsida</taxon>
        <taxon>Liliopsida</taxon>
        <taxon>Poales</taxon>
        <taxon>Bromeliaceae</taxon>
        <taxon>Bromelioideae</taxon>
        <taxon>Ananas</taxon>
    </lineage>
</organism>
<gene>
    <name evidence="2" type="primary">LOC109714289</name>
</gene>
<dbReference type="Proteomes" id="UP000515123">
    <property type="component" value="Linkage group 8"/>
</dbReference>
<protein>
    <submittedName>
        <fullName evidence="2">Uncharacterized protein LOC109714289 isoform X1</fullName>
    </submittedName>
</protein>
<evidence type="ECO:0000313" key="2">
    <source>
        <dbReference type="RefSeq" id="XP_020094446.1"/>
    </source>
</evidence>
<name>A0A6P5FDY0_ANACO</name>
<evidence type="ECO:0000313" key="1">
    <source>
        <dbReference type="Proteomes" id="UP000515123"/>
    </source>
</evidence>
<keyword evidence="1" id="KW-1185">Reference proteome</keyword>
<sequence length="352" mass="39303">MLTKEQLYLNLSGSPTNTTFYGVNYKPILSQPTLEMAEETELLEFNPRQRVKQQISVPFLWELKPGTPKREWISNPTSLISFPSPAKLVVSVPFQWEEEPGKPLAQLPQNFPAIFGDLSPSTHSLNPFVDEERFDPEFGAFNAEDRDYSPGFDLEGFAFEVNNNQAPRADPVLNNSLSIVAASGFTFQESLCQGGSSWHENWHSMSETDAYSSSSTSSAAQNGGTDALVLDFVFPVSLPEEGFLNKVRRQDGAAADFCKNTCDDNPRPLARRTLTLGELIMLSRKLSYKRKPLVVKKKSLSAQEFIREGLVTCFPFSRHRTNGNINSKFIGDSCEQMSTKKDDSHTTSCFSV</sequence>
<accession>A0A6P5FDY0</accession>